<feature type="region of interest" description="Disordered" evidence="1">
    <location>
        <begin position="181"/>
        <end position="225"/>
    </location>
</feature>
<sequence>MNPPPPNPADLPDGSTQHKHQSDLMDLDRDSRLSPPTDLHSMLTGFSFGSQQPRRVDSFLDTPIEDIAPDSKDVSALDLSLLASQFGQANLATTNTYAYPSPSSSRPSINSLDLQMRAPSLPTHQRRNNASLTNTSLSNARRAQRQSSTRYQPHLSKMNDVEAYLESLPTDFSVPELNFITPSTSKSPSPSHQPDTISTETIPEDPTSPMLSYRRSRDMAPRANYIQKRIRVRKERAHRRRLIKPPP</sequence>
<dbReference type="Proteomes" id="UP000799302">
    <property type="component" value="Unassembled WGS sequence"/>
</dbReference>
<reference evidence="2" key="1">
    <citation type="journal article" date="2020" name="Stud. Mycol.">
        <title>101 Dothideomycetes genomes: a test case for predicting lifestyles and emergence of pathogens.</title>
        <authorList>
            <person name="Haridas S."/>
            <person name="Albert R."/>
            <person name="Binder M."/>
            <person name="Bloem J."/>
            <person name="Labutti K."/>
            <person name="Salamov A."/>
            <person name="Andreopoulos B."/>
            <person name="Baker S."/>
            <person name="Barry K."/>
            <person name="Bills G."/>
            <person name="Bluhm B."/>
            <person name="Cannon C."/>
            <person name="Castanera R."/>
            <person name="Culley D."/>
            <person name="Daum C."/>
            <person name="Ezra D."/>
            <person name="Gonzalez J."/>
            <person name="Henrissat B."/>
            <person name="Kuo A."/>
            <person name="Liang C."/>
            <person name="Lipzen A."/>
            <person name="Lutzoni F."/>
            <person name="Magnuson J."/>
            <person name="Mondo S."/>
            <person name="Nolan M."/>
            <person name="Ohm R."/>
            <person name="Pangilinan J."/>
            <person name="Park H.-J."/>
            <person name="Ramirez L."/>
            <person name="Alfaro M."/>
            <person name="Sun H."/>
            <person name="Tritt A."/>
            <person name="Yoshinaga Y."/>
            <person name="Zwiers L.-H."/>
            <person name="Turgeon B."/>
            <person name="Goodwin S."/>
            <person name="Spatafora J."/>
            <person name="Crous P."/>
            <person name="Grigoriev I."/>
        </authorList>
    </citation>
    <scope>NUCLEOTIDE SEQUENCE</scope>
    <source>
        <strain evidence="2">CBS 115976</strain>
    </source>
</reference>
<feature type="compositionally biased region" description="Basic and acidic residues" evidence="1">
    <location>
        <begin position="20"/>
        <end position="32"/>
    </location>
</feature>
<evidence type="ECO:0000313" key="2">
    <source>
        <dbReference type="EMBL" id="KAF2668745.1"/>
    </source>
</evidence>
<evidence type="ECO:0000256" key="1">
    <source>
        <dbReference type="SAM" id="MobiDB-lite"/>
    </source>
</evidence>
<proteinExistence type="predicted"/>
<feature type="region of interest" description="Disordered" evidence="1">
    <location>
        <begin position="120"/>
        <end position="152"/>
    </location>
</feature>
<organism evidence="2 3">
    <name type="scientific">Microthyrium microscopicum</name>
    <dbReference type="NCBI Taxonomy" id="703497"/>
    <lineage>
        <taxon>Eukaryota</taxon>
        <taxon>Fungi</taxon>
        <taxon>Dikarya</taxon>
        <taxon>Ascomycota</taxon>
        <taxon>Pezizomycotina</taxon>
        <taxon>Dothideomycetes</taxon>
        <taxon>Dothideomycetes incertae sedis</taxon>
        <taxon>Microthyriales</taxon>
        <taxon>Microthyriaceae</taxon>
        <taxon>Microthyrium</taxon>
    </lineage>
</organism>
<name>A0A6A6U8Z9_9PEZI</name>
<feature type="compositionally biased region" description="Polar residues" evidence="1">
    <location>
        <begin position="192"/>
        <end position="201"/>
    </location>
</feature>
<protein>
    <submittedName>
        <fullName evidence="2">Uncharacterized protein</fullName>
    </submittedName>
</protein>
<gene>
    <name evidence="2" type="ORF">BT63DRAFT_284712</name>
</gene>
<evidence type="ECO:0000313" key="3">
    <source>
        <dbReference type="Proteomes" id="UP000799302"/>
    </source>
</evidence>
<dbReference type="EMBL" id="MU004236">
    <property type="protein sequence ID" value="KAF2668745.1"/>
    <property type="molecule type" value="Genomic_DNA"/>
</dbReference>
<dbReference type="AlphaFoldDB" id="A0A6A6U8Z9"/>
<accession>A0A6A6U8Z9</accession>
<feature type="compositionally biased region" description="Low complexity" evidence="1">
    <location>
        <begin position="128"/>
        <end position="140"/>
    </location>
</feature>
<keyword evidence="3" id="KW-1185">Reference proteome</keyword>
<feature type="region of interest" description="Disordered" evidence="1">
    <location>
        <begin position="1"/>
        <end position="55"/>
    </location>
</feature>
<feature type="compositionally biased region" description="Low complexity" evidence="1">
    <location>
        <begin position="181"/>
        <end position="190"/>
    </location>
</feature>